<dbReference type="NCBIfam" id="TIGR00756">
    <property type="entry name" value="PPR"/>
    <property type="match status" value="2"/>
</dbReference>
<feature type="repeat" description="PPR" evidence="3">
    <location>
        <begin position="85"/>
        <end position="119"/>
    </location>
</feature>
<dbReference type="PROSITE" id="PS51375">
    <property type="entry name" value="PPR"/>
    <property type="match status" value="6"/>
</dbReference>
<evidence type="ECO:0000256" key="2">
    <source>
        <dbReference type="ARBA" id="ARBA00022946"/>
    </source>
</evidence>
<dbReference type="Gene3D" id="1.25.40.10">
    <property type="entry name" value="Tetratricopeptide repeat domain"/>
    <property type="match status" value="4"/>
</dbReference>
<feature type="repeat" description="PPR" evidence="3">
    <location>
        <begin position="525"/>
        <end position="559"/>
    </location>
</feature>
<comment type="caution">
    <text evidence="4">The sequence shown here is derived from an EMBL/GenBank/DDBJ whole genome shotgun (WGS) entry which is preliminary data.</text>
</comment>
<dbReference type="InterPro" id="IPR046848">
    <property type="entry name" value="E_motif"/>
</dbReference>
<dbReference type="GO" id="GO:0009451">
    <property type="term" value="P:RNA modification"/>
    <property type="evidence" value="ECO:0007669"/>
    <property type="project" value="InterPro"/>
</dbReference>
<evidence type="ECO:0000313" key="4">
    <source>
        <dbReference type="EMBL" id="OAY81566.1"/>
    </source>
</evidence>
<accession>A0A199VX93</accession>
<dbReference type="AlphaFoldDB" id="A0A199VX93"/>
<sequence length="579" mass="64024">MPQPLPPHFSRQTPSSSSHSLPFYYTSLLNSISSLHSLKLLHARILTDGLSRRLSLTTKLLSLAALLSPTMRYARQLFDDSPHRDSFMYNTLIRGYTDVGPCDQVPLLYKTMHGIGLSPDCFTFPFVIRACAVLSAVREGKEAHCNAIKHGFDRNHFVQSGLVTMYSQSGEVPDSELVFGEMGFKNVVSWTAMIAAYAQNCLFGKASGLFRSMVASGTRPNEVTLVSFLPVLKGLEGLYSGESIHGFAIKLGLDSYVSMMNALIAMHGKCGSIEIARSLFDGMSVRSLVSWNTMVALYEQSGDGTRAIKLFRTMLTEKVKFNSVTLVSVLSACASSGALDTGKWLHELARKNGLEADVRVGNVLIDMYSKCGKLDLAREAFDNLRSRSVVSYSAMVRAYASHGLPREALKLFSQMKAEGVRPNTFTFTSVLAACSHSGLVEEGLKHFYSMRKEYGITPTMEHCTCIVDMLGRAARLVEAYEFVKCMPIEPDTGVWGAFLGACRIHGELEMADSVAKELFRSGYNDVTFYVILSNMYAENGRWEDAEKLRKMMEELELKKIAGCSLVGIERKPQNASITR</sequence>
<dbReference type="InterPro" id="IPR002885">
    <property type="entry name" value="PPR_rpt"/>
</dbReference>
<keyword evidence="1" id="KW-0677">Repeat</keyword>
<dbReference type="PANTHER" id="PTHR47926:SF454">
    <property type="entry name" value="REPEAT-CONTAINING PROTEIN, PUTATIVE-RELATED"/>
    <property type="match status" value="1"/>
</dbReference>
<proteinExistence type="predicted"/>
<organism evidence="4 5">
    <name type="scientific">Ananas comosus</name>
    <name type="common">Pineapple</name>
    <name type="synonym">Ananas ananas</name>
    <dbReference type="NCBI Taxonomy" id="4615"/>
    <lineage>
        <taxon>Eukaryota</taxon>
        <taxon>Viridiplantae</taxon>
        <taxon>Streptophyta</taxon>
        <taxon>Embryophyta</taxon>
        <taxon>Tracheophyta</taxon>
        <taxon>Spermatophyta</taxon>
        <taxon>Magnoliopsida</taxon>
        <taxon>Liliopsida</taxon>
        <taxon>Poales</taxon>
        <taxon>Bromeliaceae</taxon>
        <taxon>Bromelioideae</taxon>
        <taxon>Ananas</taxon>
    </lineage>
</organism>
<feature type="repeat" description="PPR" evidence="3">
    <location>
        <begin position="423"/>
        <end position="458"/>
    </location>
</feature>
<evidence type="ECO:0000256" key="3">
    <source>
        <dbReference type="PROSITE-ProRule" id="PRU00708"/>
    </source>
</evidence>
<dbReference type="InterPro" id="IPR011990">
    <property type="entry name" value="TPR-like_helical_dom_sf"/>
</dbReference>
<dbReference type="FunFam" id="1.25.40.10:FF:000344">
    <property type="entry name" value="Pentatricopeptide repeat-containing protein"/>
    <property type="match status" value="1"/>
</dbReference>
<dbReference type="STRING" id="4615.A0A199VX93"/>
<name>A0A199VX93_ANACO</name>
<dbReference type="Pfam" id="PF01535">
    <property type="entry name" value="PPR"/>
    <property type="match status" value="3"/>
</dbReference>
<feature type="repeat" description="PPR" evidence="3">
    <location>
        <begin position="388"/>
        <end position="422"/>
    </location>
</feature>
<evidence type="ECO:0000313" key="5">
    <source>
        <dbReference type="Proteomes" id="UP000092600"/>
    </source>
</evidence>
<evidence type="ECO:0000256" key="1">
    <source>
        <dbReference type="ARBA" id="ARBA00022737"/>
    </source>
</evidence>
<keyword evidence="2" id="KW-0809">Transit peptide</keyword>
<dbReference type="Pfam" id="PF20431">
    <property type="entry name" value="E_motif"/>
    <property type="match status" value="1"/>
</dbReference>
<dbReference type="GO" id="GO:0003723">
    <property type="term" value="F:RNA binding"/>
    <property type="evidence" value="ECO:0007669"/>
    <property type="project" value="InterPro"/>
</dbReference>
<dbReference type="FunFam" id="1.25.40.10:FF:000090">
    <property type="entry name" value="Pentatricopeptide repeat-containing protein, chloroplastic"/>
    <property type="match status" value="1"/>
</dbReference>
<gene>
    <name evidence="4" type="ORF">ACMD2_05616</name>
</gene>
<dbReference type="FunFam" id="1.25.40.10:FF:001570">
    <property type="entry name" value="Tetratricopeptide-like helical"/>
    <property type="match status" value="1"/>
</dbReference>
<feature type="repeat" description="PPR" evidence="3">
    <location>
        <begin position="186"/>
        <end position="220"/>
    </location>
</feature>
<feature type="repeat" description="PPR" evidence="3">
    <location>
        <begin position="287"/>
        <end position="321"/>
    </location>
</feature>
<dbReference type="InterPro" id="IPR046960">
    <property type="entry name" value="PPR_At4g14850-like_plant"/>
</dbReference>
<dbReference type="Proteomes" id="UP000092600">
    <property type="component" value="Unassembled WGS sequence"/>
</dbReference>
<protein>
    <submittedName>
        <fullName evidence="4">Pentatricopeptide repeat-containing protein</fullName>
    </submittedName>
</protein>
<dbReference type="Pfam" id="PF13041">
    <property type="entry name" value="PPR_2"/>
    <property type="match status" value="3"/>
</dbReference>
<dbReference type="EMBL" id="LSRQ01000643">
    <property type="protein sequence ID" value="OAY81566.1"/>
    <property type="molecule type" value="Genomic_DNA"/>
</dbReference>
<dbReference type="PANTHER" id="PTHR47926">
    <property type="entry name" value="PENTATRICOPEPTIDE REPEAT-CONTAINING PROTEIN"/>
    <property type="match status" value="1"/>
</dbReference>
<reference evidence="4 5" key="1">
    <citation type="journal article" date="2016" name="DNA Res.">
        <title>The draft genome of MD-2 pineapple using hybrid error correction of long reads.</title>
        <authorList>
            <person name="Redwan R.M."/>
            <person name="Saidin A."/>
            <person name="Kumar S.V."/>
        </authorList>
    </citation>
    <scope>NUCLEOTIDE SEQUENCE [LARGE SCALE GENOMIC DNA]</scope>
    <source>
        <strain evidence="5">cv. MD2</strain>
        <tissue evidence="4">Leaf</tissue>
    </source>
</reference>